<dbReference type="AlphaFoldDB" id="A0A2P5BTC7"/>
<dbReference type="Proteomes" id="UP000237000">
    <property type="component" value="Unassembled WGS sequence"/>
</dbReference>
<feature type="non-terminal residue" evidence="1">
    <location>
        <position position="1"/>
    </location>
</feature>
<protein>
    <submittedName>
        <fullName evidence="1">Uncharacterized protein</fullName>
    </submittedName>
</protein>
<comment type="caution">
    <text evidence="1">The sequence shown here is derived from an EMBL/GenBank/DDBJ whole genome shotgun (WGS) entry which is preliminary data.</text>
</comment>
<name>A0A2P5BTC7_TREOI</name>
<dbReference type="EMBL" id="JXTC01000465">
    <property type="protein sequence ID" value="PON52052.1"/>
    <property type="molecule type" value="Genomic_DNA"/>
</dbReference>
<sequence>ILGRFSKNDLETLCAFVWFLWSERNEAAHRNCVQPVALALAYVESWLSEYKLSNHLNVTLPITATVAPSWYPQPFGKLKLNV</sequence>
<organism evidence="1 2">
    <name type="scientific">Trema orientale</name>
    <name type="common">Charcoal tree</name>
    <name type="synonym">Celtis orientalis</name>
    <dbReference type="NCBI Taxonomy" id="63057"/>
    <lineage>
        <taxon>Eukaryota</taxon>
        <taxon>Viridiplantae</taxon>
        <taxon>Streptophyta</taxon>
        <taxon>Embryophyta</taxon>
        <taxon>Tracheophyta</taxon>
        <taxon>Spermatophyta</taxon>
        <taxon>Magnoliopsida</taxon>
        <taxon>eudicotyledons</taxon>
        <taxon>Gunneridae</taxon>
        <taxon>Pentapetalae</taxon>
        <taxon>rosids</taxon>
        <taxon>fabids</taxon>
        <taxon>Rosales</taxon>
        <taxon>Cannabaceae</taxon>
        <taxon>Trema</taxon>
    </lineage>
</organism>
<evidence type="ECO:0000313" key="2">
    <source>
        <dbReference type="Proteomes" id="UP000237000"/>
    </source>
</evidence>
<proteinExistence type="predicted"/>
<dbReference type="OrthoDB" id="10427382at2759"/>
<dbReference type="InParanoid" id="A0A2P5BTC7"/>
<gene>
    <name evidence="1" type="ORF">TorRG33x02_309860</name>
</gene>
<evidence type="ECO:0000313" key="1">
    <source>
        <dbReference type="EMBL" id="PON52052.1"/>
    </source>
</evidence>
<reference evidence="2" key="1">
    <citation type="submission" date="2016-06" db="EMBL/GenBank/DDBJ databases">
        <title>Parallel loss of symbiosis genes in relatives of nitrogen-fixing non-legume Parasponia.</title>
        <authorList>
            <person name="Van Velzen R."/>
            <person name="Holmer R."/>
            <person name="Bu F."/>
            <person name="Rutten L."/>
            <person name="Van Zeijl A."/>
            <person name="Liu W."/>
            <person name="Santuari L."/>
            <person name="Cao Q."/>
            <person name="Sharma T."/>
            <person name="Shen D."/>
            <person name="Roswanjaya Y."/>
            <person name="Wardhani T."/>
            <person name="Kalhor M.S."/>
            <person name="Jansen J."/>
            <person name="Van den Hoogen J."/>
            <person name="Gungor B."/>
            <person name="Hartog M."/>
            <person name="Hontelez J."/>
            <person name="Verver J."/>
            <person name="Yang W.-C."/>
            <person name="Schijlen E."/>
            <person name="Repin R."/>
            <person name="Schilthuizen M."/>
            <person name="Schranz E."/>
            <person name="Heidstra R."/>
            <person name="Miyata K."/>
            <person name="Fedorova E."/>
            <person name="Kohlen W."/>
            <person name="Bisseling T."/>
            <person name="Smit S."/>
            <person name="Geurts R."/>
        </authorList>
    </citation>
    <scope>NUCLEOTIDE SEQUENCE [LARGE SCALE GENOMIC DNA]</scope>
    <source>
        <strain evidence="2">cv. RG33-2</strain>
    </source>
</reference>
<keyword evidence="2" id="KW-1185">Reference proteome</keyword>
<accession>A0A2P5BTC7</accession>